<sequence length="510" mass="55142">MSSTSIGDRIVAVKHVEIERKYDAAADFVVPELTALPGVAAVDTPEIHHLHATYFDTEDLRLAAHGITLRRRRGGSDAGWHLKIPAGPDSKNELRAPLGRAQVVPARLASLVAAYTRGGSLRPVATLETDRTVIRLLDGSGAVLAEVADDAVTGRVLLGEGGDAWREIEVELAAGARDLLKAAGKRLRKAGAREAASSSKLGRLLDGDIARPTTREIVQRARAATGGTPTAGEAVTAYLAAQLEAVLAFDPKARLAEYDAVHRMRVATRRIRSVLQSYRPVLDRTRTDPLRAELKWLAAALGEVRDLEVLRMRFTDRVAALDDIGEPAWLEELARQERAAYRRLNATLKEPRYYALLDALEALVADPPLKGRAGRDAATELPRLVERAWARLAATYASIGHAEDADLARHDTRKDAKRARYAAEVAVPVLGEPAKAVVGNAKRLQEVLGGYQDGVIAAAHLKEAAARARDTREAFTLGVLSGIERCEAEAALERLEGTWAEIPPPSFQAP</sequence>
<dbReference type="PANTHER" id="PTHR39339:SF1">
    <property type="entry name" value="CHAD DOMAIN-CONTAINING PROTEIN"/>
    <property type="match status" value="1"/>
</dbReference>
<dbReference type="Gene3D" id="2.40.320.10">
    <property type="entry name" value="Hypothetical Protein Pfu-838710-001"/>
    <property type="match status" value="1"/>
</dbReference>
<evidence type="ECO:0000259" key="1">
    <source>
        <dbReference type="PROSITE" id="PS51707"/>
    </source>
</evidence>
<dbReference type="Gene3D" id="1.40.20.10">
    <property type="entry name" value="CHAD domain"/>
    <property type="match status" value="1"/>
</dbReference>
<comment type="caution">
    <text evidence="3">The sequence shown here is derived from an EMBL/GenBank/DDBJ whole genome shotgun (WGS) entry which is preliminary data.</text>
</comment>
<evidence type="ECO:0000313" key="4">
    <source>
        <dbReference type="Proteomes" id="UP000614047"/>
    </source>
</evidence>
<dbReference type="Pfam" id="PF05235">
    <property type="entry name" value="CHAD"/>
    <property type="match status" value="1"/>
</dbReference>
<dbReference type="PROSITE" id="PS51708">
    <property type="entry name" value="CHAD"/>
    <property type="match status" value="1"/>
</dbReference>
<dbReference type="RefSeq" id="WP_197014820.1">
    <property type="nucleotide sequence ID" value="NZ_BAABES010000009.1"/>
</dbReference>
<dbReference type="CDD" id="cd07374">
    <property type="entry name" value="CYTH-like_Pase"/>
    <property type="match status" value="1"/>
</dbReference>
<accession>A0A931DRK5</accession>
<dbReference type="AlphaFoldDB" id="A0A931DRK5"/>
<organism evidence="3 4">
    <name type="scientific">Actinomadura viridis</name>
    <dbReference type="NCBI Taxonomy" id="58110"/>
    <lineage>
        <taxon>Bacteria</taxon>
        <taxon>Bacillati</taxon>
        <taxon>Actinomycetota</taxon>
        <taxon>Actinomycetes</taxon>
        <taxon>Streptosporangiales</taxon>
        <taxon>Thermomonosporaceae</taxon>
        <taxon>Actinomadura</taxon>
    </lineage>
</organism>
<feature type="domain" description="CHAD" evidence="2">
    <location>
        <begin position="228"/>
        <end position="504"/>
    </location>
</feature>
<dbReference type="PROSITE" id="PS51707">
    <property type="entry name" value="CYTH"/>
    <property type="match status" value="1"/>
</dbReference>
<dbReference type="SMART" id="SM00880">
    <property type="entry name" value="CHAD"/>
    <property type="match status" value="1"/>
</dbReference>
<dbReference type="Proteomes" id="UP000614047">
    <property type="component" value="Unassembled WGS sequence"/>
</dbReference>
<dbReference type="EMBL" id="JADOUA010000001">
    <property type="protein sequence ID" value="MBG6092667.1"/>
    <property type="molecule type" value="Genomic_DNA"/>
</dbReference>
<dbReference type="SUPFAM" id="SSF55154">
    <property type="entry name" value="CYTH-like phosphatases"/>
    <property type="match status" value="1"/>
</dbReference>
<evidence type="ECO:0000259" key="2">
    <source>
        <dbReference type="PROSITE" id="PS51708"/>
    </source>
</evidence>
<reference evidence="3" key="1">
    <citation type="submission" date="2020-11" db="EMBL/GenBank/DDBJ databases">
        <title>Sequencing the genomes of 1000 actinobacteria strains.</title>
        <authorList>
            <person name="Klenk H.-P."/>
        </authorList>
    </citation>
    <scope>NUCLEOTIDE SEQUENCE</scope>
    <source>
        <strain evidence="3">DSM 43175</strain>
    </source>
</reference>
<dbReference type="InterPro" id="IPR038186">
    <property type="entry name" value="CHAD_dom_sf"/>
</dbReference>
<keyword evidence="4" id="KW-1185">Reference proteome</keyword>
<protein>
    <submittedName>
        <fullName evidence="3">CHAD domain-containing protein</fullName>
    </submittedName>
</protein>
<gene>
    <name evidence="3" type="ORF">IW256_006780</name>
</gene>
<dbReference type="InterPro" id="IPR007899">
    <property type="entry name" value="CHAD_dom"/>
</dbReference>
<dbReference type="PANTHER" id="PTHR39339">
    <property type="entry name" value="SLR1444 PROTEIN"/>
    <property type="match status" value="1"/>
</dbReference>
<dbReference type="InterPro" id="IPR023577">
    <property type="entry name" value="CYTH_domain"/>
</dbReference>
<evidence type="ECO:0000313" key="3">
    <source>
        <dbReference type="EMBL" id="MBG6092667.1"/>
    </source>
</evidence>
<dbReference type="SMART" id="SM01118">
    <property type="entry name" value="CYTH"/>
    <property type="match status" value="1"/>
</dbReference>
<proteinExistence type="predicted"/>
<dbReference type="InterPro" id="IPR033469">
    <property type="entry name" value="CYTH-like_dom_sf"/>
</dbReference>
<name>A0A931DRK5_9ACTN</name>
<dbReference type="Pfam" id="PF01928">
    <property type="entry name" value="CYTH"/>
    <property type="match status" value="1"/>
</dbReference>
<feature type="domain" description="CYTH" evidence="1">
    <location>
        <begin position="15"/>
        <end position="208"/>
    </location>
</feature>